<protein>
    <submittedName>
        <fullName evidence="3">Uncharacterized protein</fullName>
    </submittedName>
</protein>
<feature type="compositionally biased region" description="Polar residues" evidence="2">
    <location>
        <begin position="134"/>
        <end position="149"/>
    </location>
</feature>
<organism evidence="3">
    <name type="scientific">Tanacetum cinerariifolium</name>
    <name type="common">Dalmatian daisy</name>
    <name type="synonym">Chrysanthemum cinerariifolium</name>
    <dbReference type="NCBI Taxonomy" id="118510"/>
    <lineage>
        <taxon>Eukaryota</taxon>
        <taxon>Viridiplantae</taxon>
        <taxon>Streptophyta</taxon>
        <taxon>Embryophyta</taxon>
        <taxon>Tracheophyta</taxon>
        <taxon>Spermatophyta</taxon>
        <taxon>Magnoliopsida</taxon>
        <taxon>eudicotyledons</taxon>
        <taxon>Gunneridae</taxon>
        <taxon>Pentapetalae</taxon>
        <taxon>asterids</taxon>
        <taxon>campanulids</taxon>
        <taxon>Asterales</taxon>
        <taxon>Asteraceae</taxon>
        <taxon>Asteroideae</taxon>
        <taxon>Anthemideae</taxon>
        <taxon>Anthemidinae</taxon>
        <taxon>Tanacetum</taxon>
    </lineage>
</organism>
<evidence type="ECO:0000256" key="1">
    <source>
        <dbReference type="SAM" id="Coils"/>
    </source>
</evidence>
<evidence type="ECO:0000256" key="2">
    <source>
        <dbReference type="SAM" id="MobiDB-lite"/>
    </source>
</evidence>
<feature type="region of interest" description="Disordered" evidence="2">
    <location>
        <begin position="130"/>
        <end position="157"/>
    </location>
</feature>
<dbReference type="AlphaFoldDB" id="A0A699J1N0"/>
<name>A0A699J1N0_TANCI</name>
<keyword evidence="1" id="KW-0175">Coiled coil</keyword>
<reference evidence="3" key="1">
    <citation type="journal article" date="2019" name="Sci. Rep.">
        <title>Draft genome of Tanacetum cinerariifolium, the natural source of mosquito coil.</title>
        <authorList>
            <person name="Yamashiro T."/>
            <person name="Shiraishi A."/>
            <person name="Satake H."/>
            <person name="Nakayama K."/>
        </authorList>
    </citation>
    <scope>NUCLEOTIDE SEQUENCE</scope>
</reference>
<sequence length="334" mass="37250">MAISSLSSSSDNEVQSCFTTCSKAYKQWHSQYDTQTVEFRNSRLDVLSYQVALESVEARLVVYRQNESIFQDNIIMLKNEVEARDNYLITLKQKLNQAEKERDDLKLKLDKFQTSSQSLTELLASQKHDKQGLGYSSSENDSKSLSPSYPSDRLQPSAGYNVVPPPIIGNFMPPKPDLVFHTAPIAVETAHSAFIIKLSSSEPTQDLSHIHRPSTPIIEEWVSDSENDFKTTAPHIAHSSVQSSKQVTPPRHFVQLVEAPILAATPKPTSPKTSSSGKRKNRKTCFVCRSVDHLIKDLLTQSKLVSTTDVRPIYDVVPKITAFMVSAAKGKKGK</sequence>
<proteinExistence type="predicted"/>
<evidence type="ECO:0000313" key="3">
    <source>
        <dbReference type="EMBL" id="GFA03357.1"/>
    </source>
</evidence>
<gene>
    <name evidence="3" type="ORF">Tci_575329</name>
</gene>
<comment type="caution">
    <text evidence="3">The sequence shown here is derived from an EMBL/GenBank/DDBJ whole genome shotgun (WGS) entry which is preliminary data.</text>
</comment>
<accession>A0A699J1N0</accession>
<feature type="coiled-coil region" evidence="1">
    <location>
        <begin position="88"/>
        <end position="115"/>
    </location>
</feature>
<dbReference type="EMBL" id="BKCJ010358742">
    <property type="protein sequence ID" value="GFA03357.1"/>
    <property type="molecule type" value="Genomic_DNA"/>
</dbReference>